<dbReference type="InterPro" id="IPR001841">
    <property type="entry name" value="Znf_RING"/>
</dbReference>
<dbReference type="SMART" id="SM00184">
    <property type="entry name" value="RING"/>
    <property type="match status" value="1"/>
</dbReference>
<dbReference type="EMBL" id="CAUJNA010001381">
    <property type="protein sequence ID" value="CAJ1386590.1"/>
    <property type="molecule type" value="Genomic_DNA"/>
</dbReference>
<dbReference type="PROSITE" id="PS50089">
    <property type="entry name" value="ZF_RING_2"/>
    <property type="match status" value="1"/>
</dbReference>
<accession>A0AA36IH36</accession>
<evidence type="ECO:0000259" key="6">
    <source>
        <dbReference type="PROSITE" id="PS50089"/>
    </source>
</evidence>
<name>A0AA36IH36_9DINO</name>
<protein>
    <recommendedName>
        <fullName evidence="6">RING-type domain-containing protein</fullName>
    </recommendedName>
</protein>
<dbReference type="Gene3D" id="3.30.40.10">
    <property type="entry name" value="Zinc/RING finger domain, C3HC4 (zinc finger)"/>
    <property type="match status" value="1"/>
</dbReference>
<dbReference type="PROSITE" id="PS00518">
    <property type="entry name" value="ZF_RING_1"/>
    <property type="match status" value="1"/>
</dbReference>
<feature type="transmembrane region" description="Helical" evidence="5">
    <location>
        <begin position="74"/>
        <end position="103"/>
    </location>
</feature>
<comment type="caution">
    <text evidence="7">The sequence shown here is derived from an EMBL/GenBank/DDBJ whole genome shotgun (WGS) entry which is preliminary data.</text>
</comment>
<evidence type="ECO:0000313" key="7">
    <source>
        <dbReference type="EMBL" id="CAJ1386590.1"/>
    </source>
</evidence>
<dbReference type="Pfam" id="PF13639">
    <property type="entry name" value="zf-RING_2"/>
    <property type="match status" value="1"/>
</dbReference>
<keyword evidence="8" id="KW-1185">Reference proteome</keyword>
<feature type="domain" description="RING-type" evidence="6">
    <location>
        <begin position="207"/>
        <end position="252"/>
    </location>
</feature>
<proteinExistence type="predicted"/>
<dbReference type="PANTHER" id="PTHR45798:SF97">
    <property type="entry name" value="ALCOHOL-SENSITIVE RING FINGER PROTEIN 1"/>
    <property type="match status" value="1"/>
</dbReference>
<dbReference type="InterPro" id="IPR052788">
    <property type="entry name" value="RING-type_E3_ligase_ATL"/>
</dbReference>
<keyword evidence="1" id="KW-0479">Metal-binding</keyword>
<evidence type="ECO:0000256" key="5">
    <source>
        <dbReference type="SAM" id="Phobius"/>
    </source>
</evidence>
<organism evidence="7 8">
    <name type="scientific">Effrenium voratum</name>
    <dbReference type="NCBI Taxonomy" id="2562239"/>
    <lineage>
        <taxon>Eukaryota</taxon>
        <taxon>Sar</taxon>
        <taxon>Alveolata</taxon>
        <taxon>Dinophyceae</taxon>
        <taxon>Suessiales</taxon>
        <taxon>Symbiodiniaceae</taxon>
        <taxon>Effrenium</taxon>
    </lineage>
</organism>
<evidence type="ECO:0000256" key="2">
    <source>
        <dbReference type="ARBA" id="ARBA00022771"/>
    </source>
</evidence>
<evidence type="ECO:0000256" key="1">
    <source>
        <dbReference type="ARBA" id="ARBA00022723"/>
    </source>
</evidence>
<keyword evidence="2 4" id="KW-0863">Zinc-finger</keyword>
<dbReference type="InterPro" id="IPR013083">
    <property type="entry name" value="Znf_RING/FYVE/PHD"/>
</dbReference>
<feature type="non-terminal residue" evidence="7">
    <location>
        <position position="1"/>
    </location>
</feature>
<dbReference type="AlphaFoldDB" id="A0AA36IH36"/>
<dbReference type="Proteomes" id="UP001178507">
    <property type="component" value="Unassembled WGS sequence"/>
</dbReference>
<evidence type="ECO:0000313" key="8">
    <source>
        <dbReference type="Proteomes" id="UP001178507"/>
    </source>
</evidence>
<keyword evidence="3" id="KW-0862">Zinc</keyword>
<dbReference type="GO" id="GO:0008270">
    <property type="term" value="F:zinc ion binding"/>
    <property type="evidence" value="ECO:0007669"/>
    <property type="project" value="UniProtKB-KW"/>
</dbReference>
<feature type="transmembrane region" description="Helical" evidence="5">
    <location>
        <begin position="115"/>
        <end position="136"/>
    </location>
</feature>
<evidence type="ECO:0000256" key="4">
    <source>
        <dbReference type="PROSITE-ProRule" id="PRU00175"/>
    </source>
</evidence>
<dbReference type="InterPro" id="IPR017907">
    <property type="entry name" value="Znf_RING_CS"/>
</dbReference>
<dbReference type="PANTHER" id="PTHR45798">
    <property type="entry name" value="RING-H2 FINGER PROTEIN ATL61-RELATED-RELATED"/>
    <property type="match status" value="1"/>
</dbReference>
<keyword evidence="5" id="KW-1133">Transmembrane helix</keyword>
<keyword evidence="5" id="KW-0812">Transmembrane</keyword>
<evidence type="ECO:0000256" key="3">
    <source>
        <dbReference type="ARBA" id="ARBA00022833"/>
    </source>
</evidence>
<dbReference type="SUPFAM" id="SSF57850">
    <property type="entry name" value="RING/U-box"/>
    <property type="match status" value="1"/>
</dbReference>
<keyword evidence="5" id="KW-0472">Membrane</keyword>
<gene>
    <name evidence="7" type="ORF">EVOR1521_LOCUS12848</name>
</gene>
<reference evidence="7" key="1">
    <citation type="submission" date="2023-08" db="EMBL/GenBank/DDBJ databases">
        <authorList>
            <person name="Chen Y."/>
            <person name="Shah S."/>
            <person name="Dougan E. K."/>
            <person name="Thang M."/>
            <person name="Chan C."/>
        </authorList>
    </citation>
    <scope>NUCLEOTIDE SEQUENCE</scope>
</reference>
<sequence>PHLVGQHVLAGSAAWKMPAVTAAQAENDLERQVPASRVQNGLHGEANLPSMELETVIPQTVGARAPNEGQRGQLWWRICAISLCTGLMAAVCFVLGSILGAVMGESQWSPEVMDFTNFIGILVLFVGMAGAGCVTLKLTASEDARSQSPAKYRIWARMPFRAIQMGAAPPAFQTYAVQASGQYEWYGPALLKKATEISLARDEAVSCTCCLSEFGALDTVAVLPCGHFFCEPCIAAWAASRSTQSSKCPLCRVTFDLMAAAEGSAESV</sequence>